<organism evidence="2 3">
    <name type="scientific">Lentzea pudingi</name>
    <dbReference type="NCBI Taxonomy" id="1789439"/>
    <lineage>
        <taxon>Bacteria</taxon>
        <taxon>Bacillati</taxon>
        <taxon>Actinomycetota</taxon>
        <taxon>Actinomycetes</taxon>
        <taxon>Pseudonocardiales</taxon>
        <taxon>Pseudonocardiaceae</taxon>
        <taxon>Lentzea</taxon>
    </lineage>
</organism>
<comment type="caution">
    <text evidence="2">The sequence shown here is derived from an EMBL/GenBank/DDBJ whole genome shotgun (WGS) entry which is preliminary data.</text>
</comment>
<dbReference type="Proteomes" id="UP000597656">
    <property type="component" value="Unassembled WGS sequence"/>
</dbReference>
<evidence type="ECO:0008006" key="4">
    <source>
        <dbReference type="Google" id="ProtNLM"/>
    </source>
</evidence>
<dbReference type="RefSeq" id="WP_189153100.1">
    <property type="nucleotide sequence ID" value="NZ_BMNC01000001.1"/>
</dbReference>
<keyword evidence="3" id="KW-1185">Reference proteome</keyword>
<feature type="transmembrane region" description="Helical" evidence="1">
    <location>
        <begin position="40"/>
        <end position="64"/>
    </location>
</feature>
<protein>
    <recommendedName>
        <fullName evidence="4">Serine/threonine protein kinase</fullName>
    </recommendedName>
</protein>
<dbReference type="EMBL" id="BMNC01000001">
    <property type="protein sequence ID" value="GGM74187.1"/>
    <property type="molecule type" value="Genomic_DNA"/>
</dbReference>
<evidence type="ECO:0000256" key="1">
    <source>
        <dbReference type="SAM" id="Phobius"/>
    </source>
</evidence>
<evidence type="ECO:0000313" key="2">
    <source>
        <dbReference type="EMBL" id="GGM74187.1"/>
    </source>
</evidence>
<evidence type="ECO:0000313" key="3">
    <source>
        <dbReference type="Proteomes" id="UP000597656"/>
    </source>
</evidence>
<name>A0ABQ2HB90_9PSEU</name>
<sequence>MTHSDQETDNGIEGNVSTAFQAGSMAITLGAPAKPVRGRAFWGATAAVSVLAVAGVSTLAMKLIAPGEPGREMPAAVTSPNSVEAAATSSPAPAVLPVTTTTAGRPAAIVTTARPTVNAPAVVPPVVTTTAAKAATLPPVPTGDGVRFSGTVPFGSYNLDLAEPRGMDGMNVWPLTPGRLHGDENYLLAEWTGDGTPGRDECAADIARRGTRDAVNLIAGSRVCGRTPGGRTFLVEVSAVDTTTITGRVTVWEAA</sequence>
<keyword evidence="1" id="KW-0472">Membrane</keyword>
<keyword evidence="1" id="KW-1133">Transmembrane helix</keyword>
<reference evidence="3" key="1">
    <citation type="journal article" date="2019" name="Int. J. Syst. Evol. Microbiol.">
        <title>The Global Catalogue of Microorganisms (GCM) 10K type strain sequencing project: providing services to taxonomists for standard genome sequencing and annotation.</title>
        <authorList>
            <consortium name="The Broad Institute Genomics Platform"/>
            <consortium name="The Broad Institute Genome Sequencing Center for Infectious Disease"/>
            <person name="Wu L."/>
            <person name="Ma J."/>
        </authorList>
    </citation>
    <scope>NUCLEOTIDE SEQUENCE [LARGE SCALE GENOMIC DNA]</scope>
    <source>
        <strain evidence="3">CGMCC 4.7319</strain>
    </source>
</reference>
<accession>A0ABQ2HB90</accession>
<keyword evidence="1" id="KW-0812">Transmembrane</keyword>
<proteinExistence type="predicted"/>
<gene>
    <name evidence="2" type="ORF">GCM10011609_07480</name>
</gene>